<name>A0AAD3P396_NEPGR</name>
<keyword evidence="9" id="KW-0175">Coiled coil</keyword>
<proteinExistence type="inferred from homology"/>
<comment type="subcellular location">
    <subcellularLocation>
        <location evidence="1 8">Nucleus</location>
    </subcellularLocation>
</comment>
<dbReference type="Pfam" id="PF05920">
    <property type="entry name" value="Homeobox_KN"/>
    <property type="match status" value="1"/>
</dbReference>
<comment type="caution">
    <text evidence="12">The sequence shown here is derived from an EMBL/GenBank/DDBJ whole genome shotgun (WGS) entry which is preliminary data.</text>
</comment>
<dbReference type="InterPro" id="IPR050224">
    <property type="entry name" value="TALE_homeobox"/>
</dbReference>
<reference evidence="12" key="1">
    <citation type="submission" date="2023-05" db="EMBL/GenBank/DDBJ databases">
        <title>Nepenthes gracilis genome sequencing.</title>
        <authorList>
            <person name="Fukushima K."/>
        </authorList>
    </citation>
    <scope>NUCLEOTIDE SEQUENCE</scope>
    <source>
        <strain evidence="12">SING2019-196</strain>
    </source>
</reference>
<dbReference type="InterPro" id="IPR001356">
    <property type="entry name" value="HD"/>
</dbReference>
<feature type="compositionally biased region" description="Low complexity" evidence="10">
    <location>
        <begin position="487"/>
        <end position="501"/>
    </location>
</feature>
<dbReference type="Proteomes" id="UP001279734">
    <property type="component" value="Unassembled WGS sequence"/>
</dbReference>
<evidence type="ECO:0000256" key="4">
    <source>
        <dbReference type="ARBA" id="ARBA00023125"/>
    </source>
</evidence>
<dbReference type="Pfam" id="PF07526">
    <property type="entry name" value="POX"/>
    <property type="match status" value="1"/>
</dbReference>
<evidence type="ECO:0000256" key="10">
    <source>
        <dbReference type="SAM" id="MobiDB-lite"/>
    </source>
</evidence>
<dbReference type="GO" id="GO:0003677">
    <property type="term" value="F:DNA binding"/>
    <property type="evidence" value="ECO:0007669"/>
    <property type="project" value="UniProtKB-UniRule"/>
</dbReference>
<feature type="region of interest" description="Disordered" evidence="10">
    <location>
        <begin position="167"/>
        <end position="205"/>
    </location>
</feature>
<keyword evidence="13" id="KW-1185">Reference proteome</keyword>
<evidence type="ECO:0000259" key="11">
    <source>
        <dbReference type="PROSITE" id="PS50071"/>
    </source>
</evidence>
<organism evidence="12 13">
    <name type="scientific">Nepenthes gracilis</name>
    <name type="common">Slender pitcher plant</name>
    <dbReference type="NCBI Taxonomy" id="150966"/>
    <lineage>
        <taxon>Eukaryota</taxon>
        <taxon>Viridiplantae</taxon>
        <taxon>Streptophyta</taxon>
        <taxon>Embryophyta</taxon>
        <taxon>Tracheophyta</taxon>
        <taxon>Spermatophyta</taxon>
        <taxon>Magnoliopsida</taxon>
        <taxon>eudicotyledons</taxon>
        <taxon>Gunneridae</taxon>
        <taxon>Pentapetalae</taxon>
        <taxon>Caryophyllales</taxon>
        <taxon>Nepenthaceae</taxon>
        <taxon>Nepenthes</taxon>
    </lineage>
</organism>
<sequence>MATYFQGGSEIQADNLQTLYLMNPNYSGYFVSDTTHQQHQQQEQPSPPNMLLLNPSAGTNALNQGTIPHPPLPCQHFVGIPFAGPSVPLGSANPDDHGRPSLHEIPALHGLVPRVHYNLWNSVDPAAAGESRAHVPTAVPGIAPDVMSFRRPMVTAQQGLSLSLSPQHNSLTGQQGPGTMVSPTRGGSDEMRISGGSPTSVSAASNGVSRAQSVILGSKYMRAAQQLLDEVVNVGKAMKADSEAEQSNKEKKKPSTEEAAAVAGDVSCVVGESSCKRGAELTTAQRQELQMKKAKLLNMLDEVEQRYRQYHTQMQFVVASFEQAAGRGSAKSYTALALKTISKQFRCLKDAITTQIKATSKSLGEDDAFGGKGEGSRLRFVDHQLRQQRAMQQLGMMQQNAWRPQRGLPERAVSVLRAWLFENFLHPYPKDSDKHMLAKQTGLTRSQVSNWFINARVRLWKPMVEEMYLEEMKNHAQNGGSEDNASKNDCNNNKNSKDSNCLISTDSNMTRMEQGKTIQNPQEDKPPGIQIHPTNDISTISSAAASAGATLQTSQGFSLMGSSEMELMVQRVNAQKQRLSNNTQIFRNNILSMEMEIKPDEMGKDLGPKYGHERHMLLTSGALNHGFGAYQIGRFNPEQLAPQRCHGNGVSLTLGLPHCENHSLSRAHQSTNYMNPSQAIQLERRLEMGSGELDFCSISTAQSSHSSAGYEGIDIQNTKGFAAQLLPDFVA</sequence>
<evidence type="ECO:0000313" key="13">
    <source>
        <dbReference type="Proteomes" id="UP001279734"/>
    </source>
</evidence>
<evidence type="ECO:0000256" key="9">
    <source>
        <dbReference type="SAM" id="Coils"/>
    </source>
</evidence>
<protein>
    <recommendedName>
        <fullName evidence="11">Homeobox domain-containing protein</fullName>
    </recommendedName>
</protein>
<evidence type="ECO:0000256" key="5">
    <source>
        <dbReference type="ARBA" id="ARBA00023155"/>
    </source>
</evidence>
<dbReference type="GO" id="GO:0006355">
    <property type="term" value="P:regulation of DNA-templated transcription"/>
    <property type="evidence" value="ECO:0007669"/>
    <property type="project" value="InterPro"/>
</dbReference>
<dbReference type="SMART" id="SM00389">
    <property type="entry name" value="HOX"/>
    <property type="match status" value="1"/>
</dbReference>
<dbReference type="FunFam" id="1.10.10.60:FF:000117">
    <property type="entry name" value="BEL1-like homeodomain protein 9"/>
    <property type="match status" value="1"/>
</dbReference>
<dbReference type="CDD" id="cd00086">
    <property type="entry name" value="homeodomain"/>
    <property type="match status" value="1"/>
</dbReference>
<evidence type="ECO:0000256" key="1">
    <source>
        <dbReference type="ARBA" id="ARBA00004123"/>
    </source>
</evidence>
<feature type="domain" description="Homeobox" evidence="11">
    <location>
        <begin position="399"/>
        <end position="462"/>
    </location>
</feature>
<evidence type="ECO:0000256" key="3">
    <source>
        <dbReference type="ARBA" id="ARBA00023015"/>
    </source>
</evidence>
<dbReference type="PROSITE" id="PS50071">
    <property type="entry name" value="HOMEOBOX_2"/>
    <property type="match status" value="1"/>
</dbReference>
<evidence type="ECO:0000256" key="6">
    <source>
        <dbReference type="ARBA" id="ARBA00023163"/>
    </source>
</evidence>
<evidence type="ECO:0000256" key="2">
    <source>
        <dbReference type="ARBA" id="ARBA00006454"/>
    </source>
</evidence>
<feature type="DNA-binding region" description="Homeobox" evidence="8">
    <location>
        <begin position="401"/>
        <end position="463"/>
    </location>
</feature>
<dbReference type="SMART" id="SM00574">
    <property type="entry name" value="POX"/>
    <property type="match status" value="1"/>
</dbReference>
<feature type="compositionally biased region" description="Polar residues" evidence="10">
    <location>
        <begin position="57"/>
        <end position="66"/>
    </location>
</feature>
<keyword evidence="6" id="KW-0804">Transcription</keyword>
<accession>A0AAD3P396</accession>
<feature type="region of interest" description="Disordered" evidence="10">
    <location>
        <begin position="475"/>
        <end position="535"/>
    </location>
</feature>
<dbReference type="Gene3D" id="1.10.10.60">
    <property type="entry name" value="Homeodomain-like"/>
    <property type="match status" value="1"/>
</dbReference>
<dbReference type="GO" id="GO:0005634">
    <property type="term" value="C:nucleus"/>
    <property type="evidence" value="ECO:0007669"/>
    <property type="project" value="UniProtKB-SubCell"/>
</dbReference>
<keyword evidence="4 8" id="KW-0238">DNA-binding</keyword>
<keyword evidence="3" id="KW-0805">Transcription regulation</keyword>
<evidence type="ECO:0000256" key="7">
    <source>
        <dbReference type="ARBA" id="ARBA00023242"/>
    </source>
</evidence>
<dbReference type="SUPFAM" id="SSF46689">
    <property type="entry name" value="Homeodomain-like"/>
    <property type="match status" value="1"/>
</dbReference>
<feature type="region of interest" description="Disordered" evidence="10">
    <location>
        <begin position="34"/>
        <end position="67"/>
    </location>
</feature>
<feature type="coiled-coil region" evidence="9">
    <location>
        <begin position="286"/>
        <end position="313"/>
    </location>
</feature>
<feature type="compositionally biased region" description="Polar residues" evidence="10">
    <location>
        <begin position="502"/>
        <end position="521"/>
    </location>
</feature>
<feature type="compositionally biased region" description="Low complexity" evidence="10">
    <location>
        <begin position="37"/>
        <end position="56"/>
    </location>
</feature>
<keyword evidence="5 8" id="KW-0371">Homeobox</keyword>
<dbReference type="InterPro" id="IPR009057">
    <property type="entry name" value="Homeodomain-like_sf"/>
</dbReference>
<evidence type="ECO:0000256" key="8">
    <source>
        <dbReference type="PROSITE-ProRule" id="PRU00108"/>
    </source>
</evidence>
<dbReference type="InterPro" id="IPR006563">
    <property type="entry name" value="POX_dom"/>
</dbReference>
<feature type="compositionally biased region" description="Polar residues" evidence="10">
    <location>
        <begin position="196"/>
        <end position="205"/>
    </location>
</feature>
<dbReference type="AlphaFoldDB" id="A0AAD3P396"/>
<dbReference type="InterPro" id="IPR008422">
    <property type="entry name" value="KN_HD"/>
</dbReference>
<gene>
    <name evidence="12" type="ORF">Nepgr_000247</name>
</gene>
<dbReference type="PANTHER" id="PTHR11850">
    <property type="entry name" value="HOMEOBOX PROTEIN TRANSCRIPTION FACTORS"/>
    <property type="match status" value="1"/>
</dbReference>
<evidence type="ECO:0000313" key="12">
    <source>
        <dbReference type="EMBL" id="GMG98407.1"/>
    </source>
</evidence>
<comment type="similarity">
    <text evidence="2">Belongs to the TALE/BELL homeobox family.</text>
</comment>
<dbReference type="EMBL" id="BSYO01000001">
    <property type="protein sequence ID" value="GMG98407.1"/>
    <property type="molecule type" value="Genomic_DNA"/>
</dbReference>
<keyword evidence="7 8" id="KW-0539">Nucleus</keyword>